<name>A0A934VMT0_9BACT</name>
<dbReference type="PANTHER" id="PTHR42693:SF53">
    <property type="entry name" value="ENDO-4-O-SULFATASE"/>
    <property type="match status" value="1"/>
</dbReference>
<dbReference type="EMBL" id="JAENIO010000023">
    <property type="protein sequence ID" value="MBK1834421.1"/>
    <property type="molecule type" value="Genomic_DNA"/>
</dbReference>
<evidence type="ECO:0000313" key="5">
    <source>
        <dbReference type="EMBL" id="MBK1834421.1"/>
    </source>
</evidence>
<organism evidence="5 6">
    <name type="scientific">Roseibacillus ishigakijimensis</name>
    <dbReference type="NCBI Taxonomy" id="454146"/>
    <lineage>
        <taxon>Bacteria</taxon>
        <taxon>Pseudomonadati</taxon>
        <taxon>Verrucomicrobiota</taxon>
        <taxon>Verrucomicrobiia</taxon>
        <taxon>Verrucomicrobiales</taxon>
        <taxon>Verrucomicrobiaceae</taxon>
        <taxon>Roseibacillus</taxon>
    </lineage>
</organism>
<keyword evidence="2" id="KW-0378">Hydrolase</keyword>
<sequence length="472" mass="51965">MKTLLTLLFLAGFPLLWAKPPNIVLIFADDLGYGDLSCYGKSKAETPHLDRMAQEGLLFRDFSVPANVCGPSRAALLTGRYPMRCGFPISRLDLPKYAKYGLAAEEITIPELLGQAGYENFLVGKWHLGFRVDGSHPLDAGFQNYYGIANNHSSSRPHSDTLYRNRDIAEEKVPYEKLTTLYTDAVVSFLAQERTHPFFILLAHNAVHTPIKPSAEFRGQSGQGAYADFVQELDHSTGRILAALKDHDLEEDTLVIFTSDNGPANLGSAGPLAGGKYVTMEGGHRVPALARWPGVIPPGSTTEAITTSMDFLPLFCALAGVALPGDRTIDGRNILPILQGETEEFPQRLLAYYNGTHLQAVRKGPWKLHLPRTLSDQPFWAKKQGGNRKKIHLTLDEPLLFNLKEDLGETTNLADKHPEMVAALQKEAANIQAELGNLDSPGSAQRPHGLIEPQERKLEEMPDHSLPTPLQP</sequence>
<evidence type="ECO:0000256" key="1">
    <source>
        <dbReference type="ARBA" id="ARBA00008779"/>
    </source>
</evidence>
<proteinExistence type="inferred from homology"/>
<dbReference type="GO" id="GO:0004065">
    <property type="term" value="F:arylsulfatase activity"/>
    <property type="evidence" value="ECO:0007669"/>
    <property type="project" value="TreeGrafter"/>
</dbReference>
<evidence type="ECO:0000313" key="6">
    <source>
        <dbReference type="Proteomes" id="UP000604083"/>
    </source>
</evidence>
<dbReference type="Proteomes" id="UP000604083">
    <property type="component" value="Unassembled WGS sequence"/>
</dbReference>
<protein>
    <submittedName>
        <fullName evidence="5">Sulfatase</fullName>
    </submittedName>
</protein>
<dbReference type="InterPro" id="IPR050738">
    <property type="entry name" value="Sulfatase"/>
</dbReference>
<dbReference type="AlphaFoldDB" id="A0A934VMT0"/>
<keyword evidence="6" id="KW-1185">Reference proteome</keyword>
<dbReference type="InterPro" id="IPR017850">
    <property type="entry name" value="Alkaline_phosphatase_core_sf"/>
</dbReference>
<gene>
    <name evidence="5" type="ORF">JIN78_10155</name>
</gene>
<accession>A0A934VMT0</accession>
<dbReference type="Gene3D" id="3.30.1120.10">
    <property type="match status" value="1"/>
</dbReference>
<dbReference type="SUPFAM" id="SSF53649">
    <property type="entry name" value="Alkaline phosphatase-like"/>
    <property type="match status" value="1"/>
</dbReference>
<evidence type="ECO:0000259" key="4">
    <source>
        <dbReference type="Pfam" id="PF00884"/>
    </source>
</evidence>
<dbReference type="InterPro" id="IPR000917">
    <property type="entry name" value="Sulfatase_N"/>
</dbReference>
<feature type="region of interest" description="Disordered" evidence="3">
    <location>
        <begin position="434"/>
        <end position="472"/>
    </location>
</feature>
<dbReference type="PANTHER" id="PTHR42693">
    <property type="entry name" value="ARYLSULFATASE FAMILY MEMBER"/>
    <property type="match status" value="1"/>
</dbReference>
<feature type="domain" description="Sulfatase N-terminal" evidence="4">
    <location>
        <begin position="21"/>
        <end position="321"/>
    </location>
</feature>
<dbReference type="Pfam" id="PF00884">
    <property type="entry name" value="Sulfatase"/>
    <property type="match status" value="1"/>
</dbReference>
<dbReference type="CDD" id="cd16026">
    <property type="entry name" value="GALNS_like"/>
    <property type="match status" value="1"/>
</dbReference>
<evidence type="ECO:0000256" key="3">
    <source>
        <dbReference type="SAM" id="MobiDB-lite"/>
    </source>
</evidence>
<dbReference type="RefSeq" id="WP_200391856.1">
    <property type="nucleotide sequence ID" value="NZ_JAENIO010000023.1"/>
</dbReference>
<dbReference type="Gene3D" id="3.40.720.10">
    <property type="entry name" value="Alkaline Phosphatase, subunit A"/>
    <property type="match status" value="1"/>
</dbReference>
<reference evidence="5" key="1">
    <citation type="submission" date="2021-01" db="EMBL/GenBank/DDBJ databases">
        <title>Modified the classification status of verrucomicrobia.</title>
        <authorList>
            <person name="Feng X."/>
        </authorList>
    </citation>
    <scope>NUCLEOTIDE SEQUENCE</scope>
    <source>
        <strain evidence="5">KCTC 12986</strain>
    </source>
</reference>
<dbReference type="Pfam" id="PF14707">
    <property type="entry name" value="Sulfatase_C"/>
    <property type="match status" value="1"/>
</dbReference>
<evidence type="ECO:0000256" key="2">
    <source>
        <dbReference type="ARBA" id="ARBA00022801"/>
    </source>
</evidence>
<comment type="similarity">
    <text evidence="1">Belongs to the sulfatase family.</text>
</comment>
<feature type="compositionally biased region" description="Basic and acidic residues" evidence="3">
    <location>
        <begin position="453"/>
        <end position="463"/>
    </location>
</feature>
<comment type="caution">
    <text evidence="5">The sequence shown here is derived from an EMBL/GenBank/DDBJ whole genome shotgun (WGS) entry which is preliminary data.</text>
</comment>